<dbReference type="InterPro" id="IPR000073">
    <property type="entry name" value="AB_hydrolase_1"/>
</dbReference>
<dbReference type="Pfam" id="PF12146">
    <property type="entry name" value="Hydrolase_4"/>
    <property type="match status" value="1"/>
</dbReference>
<dbReference type="InterPro" id="IPR029058">
    <property type="entry name" value="AB_hydrolase_fold"/>
</dbReference>
<evidence type="ECO:0000259" key="2">
    <source>
        <dbReference type="Pfam" id="PF12146"/>
    </source>
</evidence>
<organism evidence="3 4">
    <name type="scientific">Streptococcus macacae NCTC 11558</name>
    <dbReference type="NCBI Taxonomy" id="764298"/>
    <lineage>
        <taxon>Bacteria</taxon>
        <taxon>Bacillati</taxon>
        <taxon>Bacillota</taxon>
        <taxon>Bacilli</taxon>
        <taxon>Lactobacillales</taxon>
        <taxon>Streptococcaceae</taxon>
        <taxon>Streptococcus</taxon>
    </lineage>
</organism>
<dbReference type="EMBL" id="AEUW02000001">
    <property type="protein sequence ID" value="EHJ51953.1"/>
    <property type="molecule type" value="Genomic_DNA"/>
</dbReference>
<dbReference type="Pfam" id="PF00561">
    <property type="entry name" value="Abhydrolase_1"/>
    <property type="match status" value="1"/>
</dbReference>
<comment type="caution">
    <text evidence="3">The sequence shown here is derived from an EMBL/GenBank/DDBJ whole genome shotgun (WGS) entry which is preliminary data.</text>
</comment>
<evidence type="ECO:0000259" key="1">
    <source>
        <dbReference type="Pfam" id="PF00561"/>
    </source>
</evidence>
<dbReference type="PANTHER" id="PTHR43265:SF1">
    <property type="entry name" value="ESTERASE ESTD"/>
    <property type="match status" value="1"/>
</dbReference>
<dbReference type="InterPro" id="IPR022742">
    <property type="entry name" value="Hydrolase_4"/>
</dbReference>
<keyword evidence="3" id="KW-0378">Hydrolase</keyword>
<evidence type="ECO:0000313" key="4">
    <source>
        <dbReference type="Proteomes" id="UP000003573"/>
    </source>
</evidence>
<reference evidence="3 4" key="1">
    <citation type="journal article" date="2014" name="Int. J. Syst. Evol. Microbiol.">
        <title>Phylogenomics and the dynamic genome evolution of the genus Streptococcus.</title>
        <authorList>
            <consortium name="The Broad Institute Genome Sequencing Platform"/>
            <person name="Richards V.P."/>
            <person name="Palmer S.R."/>
            <person name="Pavinski Bitar P.D."/>
            <person name="Qin X."/>
            <person name="Weinstock G.M."/>
            <person name="Highlander S.K."/>
            <person name="Town C.D."/>
            <person name="Burne R.A."/>
            <person name="Stanhope M.J."/>
        </authorList>
    </citation>
    <scope>NUCLEOTIDE SEQUENCE [LARGE SCALE GENOMIC DNA]</scope>
    <source>
        <strain evidence="3 4">NCTC 11558</strain>
    </source>
</reference>
<sequence length="259" mass="28796">MRFTYKISEKSVEGPSGKLYGKLYRPEGLDKAPLVIFAHELGNTHQDGETYARFLAERDVATYVFDFAGGSSSSRSDGDTHTMSVLTEVADLEAVVEASQDWSGIDSSKITLFGASQGGLVSDLTAAKKSQQVSGLILLYPAFVIQDAIKEAYDSLSEVPDYPNYLGWFPMGRKYVTDIWDMDFYQEISSFDKPALILHGSRDWLVPTDYSKKAAQTYPHATYQEIVGAGHSFLDASFSEVSNHIWTYLESHQLQIANK</sequence>
<protein>
    <submittedName>
        <fullName evidence="3">Peptidase, S9A/B/C family, catalytic domain protein</fullName>
        <ecNumber evidence="3">3.4.-.-</ecNumber>
    </submittedName>
</protein>
<dbReference type="PANTHER" id="PTHR43265">
    <property type="entry name" value="ESTERASE ESTD"/>
    <property type="match status" value="1"/>
</dbReference>
<dbReference type="GO" id="GO:0052689">
    <property type="term" value="F:carboxylic ester hydrolase activity"/>
    <property type="evidence" value="ECO:0007669"/>
    <property type="project" value="TreeGrafter"/>
</dbReference>
<dbReference type="InterPro" id="IPR053145">
    <property type="entry name" value="AB_hydrolase_Est10"/>
</dbReference>
<accession>G5JUN6</accession>
<dbReference type="eggNOG" id="COG1073">
    <property type="taxonomic scope" value="Bacteria"/>
</dbReference>
<feature type="domain" description="AB hydrolase-1" evidence="1">
    <location>
        <begin position="174"/>
        <end position="234"/>
    </location>
</feature>
<feature type="domain" description="Serine aminopeptidase S33" evidence="2">
    <location>
        <begin position="34"/>
        <end position="150"/>
    </location>
</feature>
<evidence type="ECO:0000313" key="3">
    <source>
        <dbReference type="EMBL" id="EHJ51953.1"/>
    </source>
</evidence>
<keyword evidence="4" id="KW-1185">Reference proteome</keyword>
<dbReference type="EC" id="3.4.-.-" evidence="3"/>
<name>G5JUN6_9STRE</name>
<dbReference type="Proteomes" id="UP000003573">
    <property type="component" value="Unassembled WGS sequence"/>
</dbReference>
<proteinExistence type="predicted"/>
<dbReference type="SUPFAM" id="SSF53474">
    <property type="entry name" value="alpha/beta-Hydrolases"/>
    <property type="match status" value="1"/>
</dbReference>
<dbReference type="AlphaFoldDB" id="G5JUN6"/>
<dbReference type="STRING" id="764298.STRMA_1026"/>
<dbReference type="Gene3D" id="3.40.50.1820">
    <property type="entry name" value="alpha/beta hydrolase"/>
    <property type="match status" value="1"/>
</dbReference>
<gene>
    <name evidence="3" type="ORF">STRMA_1026</name>
</gene>